<evidence type="ECO:0000313" key="2">
    <source>
        <dbReference type="Proteomes" id="UP000663889"/>
    </source>
</evidence>
<dbReference type="EMBL" id="CAJNOU010000209">
    <property type="protein sequence ID" value="CAF0916558.1"/>
    <property type="molecule type" value="Genomic_DNA"/>
</dbReference>
<proteinExistence type="predicted"/>
<dbReference type="Proteomes" id="UP000663889">
    <property type="component" value="Unassembled WGS sequence"/>
</dbReference>
<dbReference type="AlphaFoldDB" id="A0A814AK46"/>
<comment type="caution">
    <text evidence="1">The sequence shown here is derived from an EMBL/GenBank/DDBJ whole genome shotgun (WGS) entry which is preliminary data.</text>
</comment>
<gene>
    <name evidence="1" type="ORF">SEV965_LOCUS6421</name>
</gene>
<reference evidence="1" key="1">
    <citation type="submission" date="2021-02" db="EMBL/GenBank/DDBJ databases">
        <authorList>
            <person name="Nowell W R."/>
        </authorList>
    </citation>
    <scope>NUCLEOTIDE SEQUENCE</scope>
</reference>
<accession>A0A814AK46</accession>
<organism evidence="1 2">
    <name type="scientific">Rotaria sordida</name>
    <dbReference type="NCBI Taxonomy" id="392033"/>
    <lineage>
        <taxon>Eukaryota</taxon>
        <taxon>Metazoa</taxon>
        <taxon>Spiralia</taxon>
        <taxon>Gnathifera</taxon>
        <taxon>Rotifera</taxon>
        <taxon>Eurotatoria</taxon>
        <taxon>Bdelloidea</taxon>
        <taxon>Philodinida</taxon>
        <taxon>Philodinidae</taxon>
        <taxon>Rotaria</taxon>
    </lineage>
</organism>
<sequence>MISIPTQSSQTSISYKFNQTEISSISYHSNISIHNLSRPDLNIEYTYKNKLKSGIKWLIDPFQQCCLSKTRIHKTSKYLFDSECLKTEFNRVNHLLKYFTFGVMFTNGL</sequence>
<name>A0A814AK46_9BILA</name>
<protein>
    <submittedName>
        <fullName evidence="1">Uncharacterized protein</fullName>
    </submittedName>
</protein>
<evidence type="ECO:0000313" key="1">
    <source>
        <dbReference type="EMBL" id="CAF0916558.1"/>
    </source>
</evidence>